<name>A0A951U7A2_9CYAN</name>
<organism evidence="7 8">
    <name type="scientific">Pegethrix bostrychoides GSE-TBD4-15B</name>
    <dbReference type="NCBI Taxonomy" id="2839662"/>
    <lineage>
        <taxon>Bacteria</taxon>
        <taxon>Bacillati</taxon>
        <taxon>Cyanobacteriota</taxon>
        <taxon>Cyanophyceae</taxon>
        <taxon>Oculatellales</taxon>
        <taxon>Oculatellaceae</taxon>
        <taxon>Pegethrix</taxon>
    </lineage>
</organism>
<protein>
    <submittedName>
        <fullName evidence="7">Oligosaccharide flippase family protein</fullName>
    </submittedName>
</protein>
<dbReference type="Proteomes" id="UP000707356">
    <property type="component" value="Unassembled WGS sequence"/>
</dbReference>
<feature type="transmembrane region" description="Helical" evidence="6">
    <location>
        <begin position="305"/>
        <end position="328"/>
    </location>
</feature>
<keyword evidence="5 6" id="KW-0472">Membrane</keyword>
<feature type="transmembrane region" description="Helical" evidence="6">
    <location>
        <begin position="189"/>
        <end position="208"/>
    </location>
</feature>
<evidence type="ECO:0000256" key="5">
    <source>
        <dbReference type="ARBA" id="ARBA00023136"/>
    </source>
</evidence>
<reference evidence="7" key="1">
    <citation type="submission" date="2021-05" db="EMBL/GenBank/DDBJ databases">
        <authorList>
            <person name="Pietrasiak N."/>
            <person name="Ward R."/>
            <person name="Stajich J.E."/>
            <person name="Kurbessoian T."/>
        </authorList>
    </citation>
    <scope>NUCLEOTIDE SEQUENCE</scope>
    <source>
        <strain evidence="7">GSE-TBD4-15B</strain>
    </source>
</reference>
<dbReference type="InterPro" id="IPR050833">
    <property type="entry name" value="Poly_Biosynth_Transport"/>
</dbReference>
<dbReference type="GO" id="GO:0005886">
    <property type="term" value="C:plasma membrane"/>
    <property type="evidence" value="ECO:0007669"/>
    <property type="project" value="UniProtKB-SubCell"/>
</dbReference>
<evidence type="ECO:0000313" key="8">
    <source>
        <dbReference type="Proteomes" id="UP000707356"/>
    </source>
</evidence>
<feature type="transmembrane region" description="Helical" evidence="6">
    <location>
        <begin position="262"/>
        <end position="285"/>
    </location>
</feature>
<reference evidence="7" key="2">
    <citation type="journal article" date="2022" name="Microbiol. Resour. Announc.">
        <title>Metagenome Sequencing to Explore Phylogenomics of Terrestrial Cyanobacteria.</title>
        <authorList>
            <person name="Ward R.D."/>
            <person name="Stajich J.E."/>
            <person name="Johansen J.R."/>
            <person name="Huntemann M."/>
            <person name="Clum A."/>
            <person name="Foster B."/>
            <person name="Foster B."/>
            <person name="Roux S."/>
            <person name="Palaniappan K."/>
            <person name="Varghese N."/>
            <person name="Mukherjee S."/>
            <person name="Reddy T.B.K."/>
            <person name="Daum C."/>
            <person name="Copeland A."/>
            <person name="Chen I.A."/>
            <person name="Ivanova N.N."/>
            <person name="Kyrpides N.C."/>
            <person name="Shapiro N."/>
            <person name="Eloe-Fadrosh E.A."/>
            <person name="Pietrasiak N."/>
        </authorList>
    </citation>
    <scope>NUCLEOTIDE SEQUENCE</scope>
    <source>
        <strain evidence="7">GSE-TBD4-15B</strain>
    </source>
</reference>
<evidence type="ECO:0000256" key="3">
    <source>
        <dbReference type="ARBA" id="ARBA00022692"/>
    </source>
</evidence>
<feature type="transmembrane region" description="Helical" evidence="6">
    <location>
        <begin position="162"/>
        <end position="183"/>
    </location>
</feature>
<feature type="transmembrane region" description="Helical" evidence="6">
    <location>
        <begin position="92"/>
        <end position="117"/>
    </location>
</feature>
<sequence length="442" mass="47264">MAIKFVQSRLSWVLQGQSSTAAAVQTLLARVLILAVNLATGIITARTLGATGRGEQAAMILWSMFLANTVTLGLPSAVIYNFKAHPQRKSELFAAALLLGTGLGFVASAIGIIWIPLWLSQYSPDVVRAAQWFMLNAPIALVQLLILAALEAMGDFTASNRLRLLIPLITLVALISLAVADAITPLTSSLAYTLNGLPIFFWTLTRLWRLLRPQWQGITSAAQQLVHYGLRSYGVDLLGALSLQLDQVLVVSFLDPASMGTYVVALSLSRMLNVFQMAIAAVLFPRAAARPMSEVIALTGQAARLTTALTFTVGLAIIALGPFLLELLYGAEFVQAARVLYILVIEAVISGAALVLAQSFMALGNPGVVTVLQGAGLALSVPLMIWLIPIFGLVGAGLALLASTVVRLLFTLSCYPLLLKVPLPALLITKQDLIFLRQKLLN</sequence>
<feature type="transmembrane region" description="Helical" evidence="6">
    <location>
        <begin position="340"/>
        <end position="363"/>
    </location>
</feature>
<dbReference type="PANTHER" id="PTHR30250">
    <property type="entry name" value="PST FAMILY PREDICTED COLANIC ACID TRANSPORTER"/>
    <property type="match status" value="1"/>
</dbReference>
<feature type="transmembrane region" description="Helical" evidence="6">
    <location>
        <begin position="129"/>
        <end position="150"/>
    </location>
</feature>
<keyword evidence="2" id="KW-1003">Cell membrane</keyword>
<evidence type="ECO:0000313" key="7">
    <source>
        <dbReference type="EMBL" id="MBW4468478.1"/>
    </source>
</evidence>
<feature type="transmembrane region" description="Helical" evidence="6">
    <location>
        <begin position="383"/>
        <end position="410"/>
    </location>
</feature>
<keyword evidence="3 6" id="KW-0812">Transmembrane</keyword>
<feature type="transmembrane region" description="Helical" evidence="6">
    <location>
        <begin position="57"/>
        <end position="80"/>
    </location>
</feature>
<feature type="transmembrane region" description="Helical" evidence="6">
    <location>
        <begin position="21"/>
        <end position="45"/>
    </location>
</feature>
<proteinExistence type="predicted"/>
<dbReference type="Pfam" id="PF13440">
    <property type="entry name" value="Polysacc_synt_3"/>
    <property type="match status" value="1"/>
</dbReference>
<dbReference type="PANTHER" id="PTHR30250:SF11">
    <property type="entry name" value="O-ANTIGEN TRANSPORTER-RELATED"/>
    <property type="match status" value="1"/>
</dbReference>
<evidence type="ECO:0000256" key="1">
    <source>
        <dbReference type="ARBA" id="ARBA00004651"/>
    </source>
</evidence>
<evidence type="ECO:0000256" key="2">
    <source>
        <dbReference type="ARBA" id="ARBA00022475"/>
    </source>
</evidence>
<evidence type="ECO:0000256" key="6">
    <source>
        <dbReference type="SAM" id="Phobius"/>
    </source>
</evidence>
<dbReference type="EMBL" id="JAHHHV010000090">
    <property type="protein sequence ID" value="MBW4468478.1"/>
    <property type="molecule type" value="Genomic_DNA"/>
</dbReference>
<evidence type="ECO:0000256" key="4">
    <source>
        <dbReference type="ARBA" id="ARBA00022989"/>
    </source>
</evidence>
<comment type="caution">
    <text evidence="7">The sequence shown here is derived from an EMBL/GenBank/DDBJ whole genome shotgun (WGS) entry which is preliminary data.</text>
</comment>
<gene>
    <name evidence="7" type="ORF">KME07_23885</name>
</gene>
<dbReference type="AlphaFoldDB" id="A0A951U7A2"/>
<accession>A0A951U7A2</accession>
<comment type="subcellular location">
    <subcellularLocation>
        <location evidence="1">Cell membrane</location>
        <topology evidence="1">Multi-pass membrane protein</topology>
    </subcellularLocation>
</comment>
<keyword evidence="4 6" id="KW-1133">Transmembrane helix</keyword>